<evidence type="ECO:0000313" key="2">
    <source>
        <dbReference type="Proteomes" id="UP000828390"/>
    </source>
</evidence>
<name>A0A9D4HBY4_DREPO</name>
<proteinExistence type="predicted"/>
<accession>A0A9D4HBY4</accession>
<keyword evidence="2" id="KW-1185">Reference proteome</keyword>
<evidence type="ECO:0000313" key="1">
    <source>
        <dbReference type="EMBL" id="KAH3830624.1"/>
    </source>
</evidence>
<sequence>MDLEKAISAGNTQNSFLHKTLVIQKSKTSEKPNDPMNALQDILETLTSKSNGISSCSRSRRNKAEKHAYKADCTLECCMPVHDPVCEECDSRSGSSASRSTCNHQLPVATCMEKPDNYVPFSKAESIVQNNVEAKVPVKSSDYVVRSSYANDSKVSIGSTDLSAIREIMQVEAIPESVVRKYKLTPAEVKEIPTFTNYTPGEPNNVGFAKC</sequence>
<organism evidence="1 2">
    <name type="scientific">Dreissena polymorpha</name>
    <name type="common">Zebra mussel</name>
    <name type="synonym">Mytilus polymorpha</name>
    <dbReference type="NCBI Taxonomy" id="45954"/>
    <lineage>
        <taxon>Eukaryota</taxon>
        <taxon>Metazoa</taxon>
        <taxon>Spiralia</taxon>
        <taxon>Lophotrochozoa</taxon>
        <taxon>Mollusca</taxon>
        <taxon>Bivalvia</taxon>
        <taxon>Autobranchia</taxon>
        <taxon>Heteroconchia</taxon>
        <taxon>Euheterodonta</taxon>
        <taxon>Imparidentia</taxon>
        <taxon>Neoheterodontei</taxon>
        <taxon>Myida</taxon>
        <taxon>Dreissenoidea</taxon>
        <taxon>Dreissenidae</taxon>
        <taxon>Dreissena</taxon>
    </lineage>
</organism>
<reference evidence="1" key="1">
    <citation type="journal article" date="2019" name="bioRxiv">
        <title>The Genome of the Zebra Mussel, Dreissena polymorpha: A Resource for Invasive Species Research.</title>
        <authorList>
            <person name="McCartney M.A."/>
            <person name="Auch B."/>
            <person name="Kono T."/>
            <person name="Mallez S."/>
            <person name="Zhang Y."/>
            <person name="Obille A."/>
            <person name="Becker A."/>
            <person name="Abrahante J.E."/>
            <person name="Garbe J."/>
            <person name="Badalamenti J.P."/>
            <person name="Herman A."/>
            <person name="Mangelson H."/>
            <person name="Liachko I."/>
            <person name="Sullivan S."/>
            <person name="Sone E.D."/>
            <person name="Koren S."/>
            <person name="Silverstein K.A.T."/>
            <person name="Beckman K.B."/>
            <person name="Gohl D.M."/>
        </authorList>
    </citation>
    <scope>NUCLEOTIDE SEQUENCE</scope>
    <source>
        <strain evidence="1">Duluth1</strain>
        <tissue evidence="1">Whole animal</tissue>
    </source>
</reference>
<reference evidence="1" key="2">
    <citation type="submission" date="2020-11" db="EMBL/GenBank/DDBJ databases">
        <authorList>
            <person name="McCartney M.A."/>
            <person name="Auch B."/>
            <person name="Kono T."/>
            <person name="Mallez S."/>
            <person name="Becker A."/>
            <person name="Gohl D.M."/>
            <person name="Silverstein K.A.T."/>
            <person name="Koren S."/>
            <person name="Bechman K.B."/>
            <person name="Herman A."/>
            <person name="Abrahante J.E."/>
            <person name="Garbe J."/>
        </authorList>
    </citation>
    <scope>NUCLEOTIDE SEQUENCE</scope>
    <source>
        <strain evidence="1">Duluth1</strain>
        <tissue evidence="1">Whole animal</tissue>
    </source>
</reference>
<dbReference type="AlphaFoldDB" id="A0A9D4HBY4"/>
<gene>
    <name evidence="1" type="ORF">DPMN_103869</name>
</gene>
<comment type="caution">
    <text evidence="1">The sequence shown here is derived from an EMBL/GenBank/DDBJ whole genome shotgun (WGS) entry which is preliminary data.</text>
</comment>
<dbReference type="Proteomes" id="UP000828390">
    <property type="component" value="Unassembled WGS sequence"/>
</dbReference>
<dbReference type="EMBL" id="JAIWYP010000004">
    <property type="protein sequence ID" value="KAH3830624.1"/>
    <property type="molecule type" value="Genomic_DNA"/>
</dbReference>
<protein>
    <submittedName>
        <fullName evidence="1">Uncharacterized protein</fullName>
    </submittedName>
</protein>